<dbReference type="PANTHER" id="PTHR34216">
    <property type="match status" value="1"/>
</dbReference>
<dbReference type="Gene3D" id="3.20.20.370">
    <property type="entry name" value="Glycoside hydrolase/deacetylase"/>
    <property type="match status" value="1"/>
</dbReference>
<protein>
    <submittedName>
        <fullName evidence="4">Polysaccharide deacetylase</fullName>
    </submittedName>
</protein>
<dbReference type="OrthoDB" id="43281at2"/>
<gene>
    <name evidence="4" type="ORF">D3P08_23665</name>
</gene>
<comment type="caution">
    <text evidence="4">The sequence shown here is derived from an EMBL/GenBank/DDBJ whole genome shotgun (WGS) entry which is preliminary data.</text>
</comment>
<evidence type="ECO:0000259" key="3">
    <source>
        <dbReference type="PROSITE" id="PS51677"/>
    </source>
</evidence>
<evidence type="ECO:0000256" key="1">
    <source>
        <dbReference type="ARBA" id="ARBA00004613"/>
    </source>
</evidence>
<dbReference type="GO" id="GO:0005975">
    <property type="term" value="P:carbohydrate metabolic process"/>
    <property type="evidence" value="ECO:0007669"/>
    <property type="project" value="InterPro"/>
</dbReference>
<organism evidence="4 5">
    <name type="scientific">Paenibacillus nanensis</name>
    <dbReference type="NCBI Taxonomy" id="393251"/>
    <lineage>
        <taxon>Bacteria</taxon>
        <taxon>Bacillati</taxon>
        <taxon>Bacillota</taxon>
        <taxon>Bacilli</taxon>
        <taxon>Bacillales</taxon>
        <taxon>Paenibacillaceae</taxon>
        <taxon>Paenibacillus</taxon>
    </lineage>
</organism>
<keyword evidence="2" id="KW-0732">Signal</keyword>
<dbReference type="InterPro" id="IPR011330">
    <property type="entry name" value="Glyco_hydro/deAcase_b/a-brl"/>
</dbReference>
<feature type="domain" description="NodB homology" evidence="3">
    <location>
        <begin position="17"/>
        <end position="268"/>
    </location>
</feature>
<dbReference type="GO" id="GO:0016810">
    <property type="term" value="F:hydrolase activity, acting on carbon-nitrogen (but not peptide) bonds"/>
    <property type="evidence" value="ECO:0007669"/>
    <property type="project" value="InterPro"/>
</dbReference>
<comment type="subcellular location">
    <subcellularLocation>
        <location evidence="1">Secreted</location>
    </subcellularLocation>
</comment>
<accession>A0A3A1UMM9</accession>
<dbReference type="EMBL" id="QXQA01000020">
    <property type="protein sequence ID" value="RIX48699.1"/>
    <property type="molecule type" value="Genomic_DNA"/>
</dbReference>
<name>A0A3A1UMM9_9BACL</name>
<dbReference type="PROSITE" id="PS51677">
    <property type="entry name" value="NODB"/>
    <property type="match status" value="1"/>
</dbReference>
<dbReference type="Pfam" id="PF01522">
    <property type="entry name" value="Polysacc_deac_1"/>
    <property type="match status" value="1"/>
</dbReference>
<dbReference type="Proteomes" id="UP000266482">
    <property type="component" value="Unassembled WGS sequence"/>
</dbReference>
<keyword evidence="5" id="KW-1185">Reference proteome</keyword>
<proteinExistence type="predicted"/>
<dbReference type="AlphaFoldDB" id="A0A3A1UMM9"/>
<dbReference type="RefSeq" id="WP_119602601.1">
    <property type="nucleotide sequence ID" value="NZ_QXQA01000020.1"/>
</dbReference>
<evidence type="ECO:0000256" key="2">
    <source>
        <dbReference type="ARBA" id="ARBA00022729"/>
    </source>
</evidence>
<dbReference type="GO" id="GO:0005576">
    <property type="term" value="C:extracellular region"/>
    <property type="evidence" value="ECO:0007669"/>
    <property type="project" value="UniProtKB-SubCell"/>
</dbReference>
<dbReference type="PANTHER" id="PTHR34216:SF3">
    <property type="entry name" value="POLY-BETA-1,6-N-ACETYL-D-GLUCOSAMINE N-DEACETYLASE"/>
    <property type="match status" value="1"/>
</dbReference>
<dbReference type="SUPFAM" id="SSF88713">
    <property type="entry name" value="Glycoside hydrolase/deacetylase"/>
    <property type="match status" value="1"/>
</dbReference>
<reference evidence="4 5" key="1">
    <citation type="submission" date="2018-09" db="EMBL/GenBank/DDBJ databases">
        <title>Paenibacillus aracenensis nov. sp. isolated from a cave in southern Spain.</title>
        <authorList>
            <person name="Jurado V."/>
            <person name="Gutierrez-Patricio S."/>
            <person name="Gonzalez-Pimentel J.L."/>
            <person name="Miller A.Z."/>
            <person name="Laiz L."/>
            <person name="Saiz-Jimenez C."/>
        </authorList>
    </citation>
    <scope>NUCLEOTIDE SEQUENCE [LARGE SCALE GENOMIC DNA]</scope>
    <source>
        <strain evidence="4 5">DSM 22867</strain>
    </source>
</reference>
<sequence length="268" mass="30236">MNSASIRFDRYPGGLGKAAVFSFDDGREHDRRLVDAFNQYGLRGTFHLNSGFFGKEGYIRADEVAGLYQGHEVSAHTVTHPFLEQSPDEEIADELLRDREALEALVGYPVRGMSYPFGTYNDRVVAALPVLGIEYARTVQSHGGFHMPEDWLRWHPTCHHKDMVEAAERFLASAPRFSRMELLFVWGHSYEFEHDNNWELVDQVGKLIGGSELVWKATMSEIVAYRNALAGLRFSVNRRIIYNPSALDVWVSADGESVTIPAGEAIKL</sequence>
<evidence type="ECO:0000313" key="5">
    <source>
        <dbReference type="Proteomes" id="UP000266482"/>
    </source>
</evidence>
<dbReference type="CDD" id="cd10967">
    <property type="entry name" value="CE4_GLA_like_6s"/>
    <property type="match status" value="1"/>
</dbReference>
<dbReference type="InterPro" id="IPR002509">
    <property type="entry name" value="NODB_dom"/>
</dbReference>
<dbReference type="InterPro" id="IPR051398">
    <property type="entry name" value="Polysacch_Deacetylase"/>
</dbReference>
<evidence type="ECO:0000313" key="4">
    <source>
        <dbReference type="EMBL" id="RIX48699.1"/>
    </source>
</evidence>